<evidence type="ECO:0000313" key="2">
    <source>
        <dbReference type="EMBL" id="NOL48923.1"/>
    </source>
</evidence>
<accession>A0A7Y4L8N4</accession>
<name>A0A7Y4L8N4_9BURK</name>
<evidence type="ECO:0000256" key="1">
    <source>
        <dbReference type="SAM" id="SignalP"/>
    </source>
</evidence>
<dbReference type="AlphaFoldDB" id="A0A7Y4L8N4"/>
<reference evidence="2 3" key="1">
    <citation type="submission" date="2020-05" db="EMBL/GenBank/DDBJ databases">
        <authorList>
            <person name="Niu N."/>
        </authorList>
    </citation>
    <scope>NUCLEOTIDE SEQUENCE [LARGE SCALE GENOMIC DNA]</scope>
    <source>
        <strain evidence="2 3">LMG10982</strain>
    </source>
</reference>
<dbReference type="EMBL" id="JABGBO010000002">
    <property type="protein sequence ID" value="NOL48923.1"/>
    <property type="molecule type" value="Genomic_DNA"/>
</dbReference>
<sequence length="127" mass="14829">MRNSFLRKGYVFSVFFILMSNSFIAYAQDIPLEPGYTAYDKHKAVNTCMQYLYVTRFKEIPADENMFPLCEQRFLALSRKLSHEQFIKERAESSPHQQQHTFNTYYDTLFGIPPADLSLPSTPENTP</sequence>
<keyword evidence="3" id="KW-1185">Reference proteome</keyword>
<proteinExistence type="predicted"/>
<keyword evidence="1" id="KW-0732">Signal</keyword>
<protein>
    <submittedName>
        <fullName evidence="2">Uncharacterized protein</fullName>
    </submittedName>
</protein>
<evidence type="ECO:0000313" key="3">
    <source>
        <dbReference type="Proteomes" id="UP000541421"/>
    </source>
</evidence>
<feature type="chain" id="PRO_5031201886" evidence="1">
    <location>
        <begin position="28"/>
        <end position="127"/>
    </location>
</feature>
<comment type="caution">
    <text evidence="2">The sequence shown here is derived from an EMBL/GenBank/DDBJ whole genome shotgun (WGS) entry which is preliminary data.</text>
</comment>
<feature type="signal peptide" evidence="1">
    <location>
        <begin position="1"/>
        <end position="27"/>
    </location>
</feature>
<dbReference type="Proteomes" id="UP000541421">
    <property type="component" value="Unassembled WGS sequence"/>
</dbReference>
<organism evidence="2 3">
    <name type="scientific">Pelistega europaea</name>
    <dbReference type="NCBI Taxonomy" id="106147"/>
    <lineage>
        <taxon>Bacteria</taxon>
        <taxon>Pseudomonadati</taxon>
        <taxon>Pseudomonadota</taxon>
        <taxon>Betaproteobacteria</taxon>
        <taxon>Burkholderiales</taxon>
        <taxon>Alcaligenaceae</taxon>
        <taxon>Pelistega</taxon>
    </lineage>
</organism>
<gene>
    <name evidence="2" type="ORF">HKX40_02035</name>
</gene>